<gene>
    <name evidence="1" type="ORF">GCM10011482_03850</name>
</gene>
<evidence type="ECO:0000313" key="2">
    <source>
        <dbReference type="Proteomes" id="UP000622610"/>
    </source>
</evidence>
<dbReference type="RefSeq" id="WP_188366565.1">
    <property type="nucleotide sequence ID" value="NZ_BMDT01000001.1"/>
</dbReference>
<dbReference type="Proteomes" id="UP000622610">
    <property type="component" value="Unassembled WGS sequence"/>
</dbReference>
<reference evidence="1" key="2">
    <citation type="submission" date="2020-09" db="EMBL/GenBank/DDBJ databases">
        <authorList>
            <person name="Sun Q."/>
            <person name="Sedlacek I."/>
        </authorList>
    </citation>
    <scope>NUCLEOTIDE SEQUENCE</scope>
    <source>
        <strain evidence="1">CCM 8433</strain>
    </source>
</reference>
<dbReference type="AlphaFoldDB" id="A0A917N3R8"/>
<protein>
    <submittedName>
        <fullName evidence="1">Uncharacterized protein</fullName>
    </submittedName>
</protein>
<organism evidence="1 2">
    <name type="scientific">Enterococcus alcedinis</name>
    <dbReference type="NCBI Taxonomy" id="1274384"/>
    <lineage>
        <taxon>Bacteria</taxon>
        <taxon>Bacillati</taxon>
        <taxon>Bacillota</taxon>
        <taxon>Bacilli</taxon>
        <taxon>Lactobacillales</taxon>
        <taxon>Enterococcaceae</taxon>
        <taxon>Enterococcus</taxon>
    </lineage>
</organism>
<keyword evidence="2" id="KW-1185">Reference proteome</keyword>
<sequence length="129" mass="14677">MLNTIVSSFTSELSRVLLNLYGIQTDSKEKEFDQEEMEKLSNIILEANVGPLLKEIAIAERINNSEEVEIEEYYSDDKNGLVGVDINQNQISTGLKASKNNITKRVYKFKGINKEIKQLVEHLNNKEEG</sequence>
<accession>A0A917N3R8</accession>
<reference evidence="1" key="1">
    <citation type="journal article" date="2014" name="Int. J. Syst. Evol. Microbiol.">
        <title>Complete genome sequence of Corynebacterium casei LMG S-19264T (=DSM 44701T), isolated from a smear-ripened cheese.</title>
        <authorList>
            <consortium name="US DOE Joint Genome Institute (JGI-PGF)"/>
            <person name="Walter F."/>
            <person name="Albersmeier A."/>
            <person name="Kalinowski J."/>
            <person name="Ruckert C."/>
        </authorList>
    </citation>
    <scope>NUCLEOTIDE SEQUENCE</scope>
    <source>
        <strain evidence="1">CCM 8433</strain>
    </source>
</reference>
<dbReference type="EMBL" id="BMDT01000001">
    <property type="protein sequence ID" value="GGI64731.1"/>
    <property type="molecule type" value="Genomic_DNA"/>
</dbReference>
<proteinExistence type="predicted"/>
<name>A0A917N3R8_9ENTE</name>
<evidence type="ECO:0000313" key="1">
    <source>
        <dbReference type="EMBL" id="GGI64731.1"/>
    </source>
</evidence>
<comment type="caution">
    <text evidence="1">The sequence shown here is derived from an EMBL/GenBank/DDBJ whole genome shotgun (WGS) entry which is preliminary data.</text>
</comment>